<dbReference type="GO" id="GO:0005524">
    <property type="term" value="F:ATP binding"/>
    <property type="evidence" value="ECO:0007669"/>
    <property type="project" value="UniProtKB-KW"/>
</dbReference>
<evidence type="ECO:0000256" key="12">
    <source>
        <dbReference type="SAM" id="Phobius"/>
    </source>
</evidence>
<evidence type="ECO:0000256" key="5">
    <source>
        <dbReference type="ARBA" id="ARBA00022692"/>
    </source>
</evidence>
<keyword evidence="6" id="KW-0547">Nucleotide-binding</keyword>
<sequence>MPARLDRRSGHLGPLIWKLNSIARSEGAVEHNLFFILFLNWIGIAVGLTIWGGLYSAYYYQARTRYLETERARLLAASREAQLMTLKGQLNPHFLFNSLNTLRALIQREPKAARDAVTHLADMMRYSLTLSDFPIIPLAAELNFVNDYLALEHLRHEDRLRIKQRIAPEALRENIPPMLLLTLVENAVKHGLNQRSGGIDVVCEIWLEPPAGDAGADNAKMIHLRVTNQGFLVLADKPVGEDAPPTTGTGLRNISERLRLLYGDRASLAVSQQEDHVVAEVVLPAVPASANGVDFLIAGEKPALNPDTQP</sequence>
<dbReference type="AlphaFoldDB" id="A0A2U8E327"/>
<evidence type="ECO:0000256" key="1">
    <source>
        <dbReference type="ARBA" id="ARBA00004651"/>
    </source>
</evidence>
<dbReference type="EMBL" id="CP023004">
    <property type="protein sequence ID" value="AWI09277.1"/>
    <property type="molecule type" value="Genomic_DNA"/>
</dbReference>
<comment type="subcellular location">
    <subcellularLocation>
        <location evidence="1">Cell membrane</location>
        <topology evidence="1">Multi-pass membrane protein</topology>
    </subcellularLocation>
</comment>
<feature type="domain" description="Signal transduction histidine kinase internal region" evidence="13">
    <location>
        <begin position="81"/>
        <end position="160"/>
    </location>
</feature>
<reference evidence="14 15" key="1">
    <citation type="journal article" date="2018" name="Syst. Appl. Microbiol.">
        <title>Ereboglobus luteus gen. nov. sp. nov. from cockroach guts, and new insights into the oxygen relationship of the genera Opitutus and Didymococcus (Verrucomicrobia: Opitutaceae).</title>
        <authorList>
            <person name="Tegtmeier D."/>
            <person name="Belitz A."/>
            <person name="Radek R."/>
            <person name="Heimerl T."/>
            <person name="Brune A."/>
        </authorList>
    </citation>
    <scope>NUCLEOTIDE SEQUENCE [LARGE SCALE GENOMIC DNA]</scope>
    <source>
        <strain evidence="14 15">Ho45</strain>
    </source>
</reference>
<dbReference type="Pfam" id="PF06580">
    <property type="entry name" value="His_kinase"/>
    <property type="match status" value="1"/>
</dbReference>
<keyword evidence="11 12" id="KW-0472">Membrane</keyword>
<keyword evidence="3" id="KW-0597">Phosphoprotein</keyword>
<dbReference type="KEGG" id="elut:CKA38_08495"/>
<evidence type="ECO:0000313" key="15">
    <source>
        <dbReference type="Proteomes" id="UP000244896"/>
    </source>
</evidence>
<keyword evidence="2" id="KW-1003">Cell membrane</keyword>
<dbReference type="Gene3D" id="3.30.565.10">
    <property type="entry name" value="Histidine kinase-like ATPase, C-terminal domain"/>
    <property type="match status" value="1"/>
</dbReference>
<evidence type="ECO:0000256" key="3">
    <source>
        <dbReference type="ARBA" id="ARBA00022553"/>
    </source>
</evidence>
<dbReference type="PANTHER" id="PTHR34220">
    <property type="entry name" value="SENSOR HISTIDINE KINASE YPDA"/>
    <property type="match status" value="1"/>
</dbReference>
<proteinExistence type="predicted"/>
<keyword evidence="4" id="KW-0808">Transferase</keyword>
<name>A0A2U8E327_9BACT</name>
<gene>
    <name evidence="14" type="ORF">CKA38_08495</name>
</gene>
<dbReference type="OrthoDB" id="181312at2"/>
<evidence type="ECO:0000256" key="8">
    <source>
        <dbReference type="ARBA" id="ARBA00022840"/>
    </source>
</evidence>
<keyword evidence="15" id="KW-1185">Reference proteome</keyword>
<evidence type="ECO:0000256" key="2">
    <source>
        <dbReference type="ARBA" id="ARBA00022475"/>
    </source>
</evidence>
<feature type="transmembrane region" description="Helical" evidence="12">
    <location>
        <begin position="33"/>
        <end position="58"/>
    </location>
</feature>
<dbReference type="InterPro" id="IPR010559">
    <property type="entry name" value="Sig_transdc_His_kin_internal"/>
</dbReference>
<evidence type="ECO:0000313" key="14">
    <source>
        <dbReference type="EMBL" id="AWI09277.1"/>
    </source>
</evidence>
<evidence type="ECO:0000256" key="9">
    <source>
        <dbReference type="ARBA" id="ARBA00022989"/>
    </source>
</evidence>
<keyword evidence="8" id="KW-0067">ATP-binding</keyword>
<keyword evidence="7" id="KW-0418">Kinase</keyword>
<evidence type="ECO:0000256" key="4">
    <source>
        <dbReference type="ARBA" id="ARBA00022679"/>
    </source>
</evidence>
<evidence type="ECO:0000256" key="7">
    <source>
        <dbReference type="ARBA" id="ARBA00022777"/>
    </source>
</evidence>
<dbReference type="GO" id="GO:0005886">
    <property type="term" value="C:plasma membrane"/>
    <property type="evidence" value="ECO:0007669"/>
    <property type="project" value="UniProtKB-SubCell"/>
</dbReference>
<evidence type="ECO:0000256" key="6">
    <source>
        <dbReference type="ARBA" id="ARBA00022741"/>
    </source>
</evidence>
<dbReference type="InterPro" id="IPR036890">
    <property type="entry name" value="HATPase_C_sf"/>
</dbReference>
<dbReference type="Proteomes" id="UP000244896">
    <property type="component" value="Chromosome"/>
</dbReference>
<dbReference type="PANTHER" id="PTHR34220:SF11">
    <property type="entry name" value="SENSOR PROTEIN KINASE HPTS"/>
    <property type="match status" value="1"/>
</dbReference>
<keyword evidence="9 12" id="KW-1133">Transmembrane helix</keyword>
<dbReference type="InterPro" id="IPR050640">
    <property type="entry name" value="Bact_2-comp_sensor_kinase"/>
</dbReference>
<keyword evidence="10" id="KW-0902">Two-component regulatory system</keyword>
<organism evidence="14 15">
    <name type="scientific">Ereboglobus luteus</name>
    <dbReference type="NCBI Taxonomy" id="1796921"/>
    <lineage>
        <taxon>Bacteria</taxon>
        <taxon>Pseudomonadati</taxon>
        <taxon>Verrucomicrobiota</taxon>
        <taxon>Opitutia</taxon>
        <taxon>Opitutales</taxon>
        <taxon>Opitutaceae</taxon>
        <taxon>Ereboglobus</taxon>
    </lineage>
</organism>
<accession>A0A2U8E327</accession>
<evidence type="ECO:0000259" key="13">
    <source>
        <dbReference type="Pfam" id="PF06580"/>
    </source>
</evidence>
<evidence type="ECO:0000256" key="10">
    <source>
        <dbReference type="ARBA" id="ARBA00023012"/>
    </source>
</evidence>
<evidence type="ECO:0000256" key="11">
    <source>
        <dbReference type="ARBA" id="ARBA00023136"/>
    </source>
</evidence>
<dbReference type="GO" id="GO:0000155">
    <property type="term" value="F:phosphorelay sensor kinase activity"/>
    <property type="evidence" value="ECO:0007669"/>
    <property type="project" value="InterPro"/>
</dbReference>
<protein>
    <recommendedName>
        <fullName evidence="13">Signal transduction histidine kinase internal region domain-containing protein</fullName>
    </recommendedName>
</protein>
<keyword evidence="5 12" id="KW-0812">Transmembrane</keyword>